<organism evidence="3 4">
    <name type="scientific">Coemansia spiralis</name>
    <dbReference type="NCBI Taxonomy" id="417178"/>
    <lineage>
        <taxon>Eukaryota</taxon>
        <taxon>Fungi</taxon>
        <taxon>Fungi incertae sedis</taxon>
        <taxon>Zoopagomycota</taxon>
        <taxon>Kickxellomycotina</taxon>
        <taxon>Kickxellomycetes</taxon>
        <taxon>Kickxellales</taxon>
        <taxon>Kickxellaceae</taxon>
        <taxon>Coemansia</taxon>
    </lineage>
</organism>
<feature type="region of interest" description="Disordered" evidence="1">
    <location>
        <begin position="159"/>
        <end position="238"/>
    </location>
</feature>
<keyword evidence="2" id="KW-0812">Transmembrane</keyword>
<feature type="compositionally biased region" description="Low complexity" evidence="1">
    <location>
        <begin position="86"/>
        <end position="107"/>
    </location>
</feature>
<feature type="transmembrane region" description="Helical" evidence="2">
    <location>
        <begin position="129"/>
        <end position="148"/>
    </location>
</feature>
<dbReference type="Proteomes" id="UP001151518">
    <property type="component" value="Unassembled WGS sequence"/>
</dbReference>
<protein>
    <submittedName>
        <fullName evidence="3">Uncharacterized protein</fullName>
    </submittedName>
</protein>
<sequence>MGAVALPPISSTLADPISRNVQVRHHVLDQDDRPSKENIVSVVTVLCGSVPCPPKSINNVRLMDHPTDSIIENSDNIFDPFYHPESSPSPTASPTSDSNSNSVNNNAHMAMNNNQQVLEKPNSNLSRNIGIGISLTIAVLAFTIFCFVRRYKRRRRHLQLSDPDMQSDNSDGNPSPLITPVPTNHASSEGHRLGAIESPPSRHTTMHRYHSDHSTSTMDMSPFASPPPLPSRANSRPEMAQLHRSSRFDPSIARPPLPLRAASHSASQAYNYYPQPPPLVRQSARQRTNTFSDIPADDLPPYVDPIEEALSSANGMDTETTQSPHPTPTESQSNPPPYHAIATPSRAETTH</sequence>
<gene>
    <name evidence="3" type="ORF">GGI25_000573</name>
</gene>
<name>A0A9W8L100_9FUNG</name>
<reference evidence="3" key="1">
    <citation type="submission" date="2022-07" db="EMBL/GenBank/DDBJ databases">
        <title>Phylogenomic reconstructions and comparative analyses of Kickxellomycotina fungi.</title>
        <authorList>
            <person name="Reynolds N.K."/>
            <person name="Stajich J.E."/>
            <person name="Barry K."/>
            <person name="Grigoriev I.V."/>
            <person name="Crous P."/>
            <person name="Smith M.E."/>
        </authorList>
    </citation>
    <scope>NUCLEOTIDE SEQUENCE</scope>
    <source>
        <strain evidence="3">NRRL 3115</strain>
    </source>
</reference>
<accession>A0A9W8L100</accession>
<dbReference type="EMBL" id="JANBTW010000004">
    <property type="protein sequence ID" value="KAJ2680600.1"/>
    <property type="molecule type" value="Genomic_DNA"/>
</dbReference>
<comment type="caution">
    <text evidence="3">The sequence shown here is derived from an EMBL/GenBank/DDBJ whole genome shotgun (WGS) entry which is preliminary data.</text>
</comment>
<dbReference type="AlphaFoldDB" id="A0A9W8L100"/>
<keyword evidence="2" id="KW-1133">Transmembrane helix</keyword>
<proteinExistence type="predicted"/>
<feature type="region of interest" description="Disordered" evidence="1">
    <location>
        <begin position="291"/>
        <end position="351"/>
    </location>
</feature>
<feature type="compositionally biased region" description="Polar residues" evidence="1">
    <location>
        <begin position="164"/>
        <end position="173"/>
    </location>
</feature>
<dbReference type="OrthoDB" id="5567622at2759"/>
<evidence type="ECO:0000313" key="3">
    <source>
        <dbReference type="EMBL" id="KAJ2680600.1"/>
    </source>
</evidence>
<evidence type="ECO:0000256" key="1">
    <source>
        <dbReference type="SAM" id="MobiDB-lite"/>
    </source>
</evidence>
<evidence type="ECO:0000256" key="2">
    <source>
        <dbReference type="SAM" id="Phobius"/>
    </source>
</evidence>
<feature type="compositionally biased region" description="Polar residues" evidence="1">
    <location>
        <begin position="311"/>
        <end position="333"/>
    </location>
</feature>
<keyword evidence="2" id="KW-0472">Membrane</keyword>
<evidence type="ECO:0000313" key="4">
    <source>
        <dbReference type="Proteomes" id="UP001151518"/>
    </source>
</evidence>
<feature type="region of interest" description="Disordered" evidence="1">
    <location>
        <begin position="74"/>
        <end position="107"/>
    </location>
</feature>